<sequence length="158" mass="17361">MKSGYLTWLKNTFRWGYRLTFKQLVKFIMYSALMYCLLLGAWLALLQIMAFTPLIEYVTADQIIQTSFSATRVIQALVGIPVVLHAIKSLIWLFTAAPHGHNGDTSYYTDTTHHPMNHHATSGDTTTTHSHSSHHGSYSDNCSSDSGSGGDSGSCGGD</sequence>
<keyword evidence="2" id="KW-1133">Transmembrane helix</keyword>
<proteinExistence type="predicted"/>
<evidence type="ECO:0000313" key="3">
    <source>
        <dbReference type="EMBL" id="NCH86752.1"/>
    </source>
</evidence>
<comment type="caution">
    <text evidence="3">The sequence shown here is derived from an EMBL/GenBank/DDBJ whole genome shotgun (WGS) entry which is preliminary data.</text>
</comment>
<keyword evidence="2" id="KW-0812">Transmembrane</keyword>
<evidence type="ECO:0000256" key="1">
    <source>
        <dbReference type="SAM" id="MobiDB-lite"/>
    </source>
</evidence>
<feature type="compositionally biased region" description="Low complexity" evidence="1">
    <location>
        <begin position="118"/>
        <end position="146"/>
    </location>
</feature>
<feature type="region of interest" description="Disordered" evidence="1">
    <location>
        <begin position="118"/>
        <end position="158"/>
    </location>
</feature>
<dbReference type="RefSeq" id="WP_161590459.1">
    <property type="nucleotide sequence ID" value="NZ_CP166012.1"/>
</dbReference>
<feature type="compositionally biased region" description="Gly residues" evidence="1">
    <location>
        <begin position="147"/>
        <end position="158"/>
    </location>
</feature>
<accession>A0A9Q4T4R2</accession>
<keyword evidence="2" id="KW-0472">Membrane</keyword>
<name>A0A9Q4T4R2_9ENTR</name>
<dbReference type="Proteomes" id="UP000778262">
    <property type="component" value="Unassembled WGS sequence"/>
</dbReference>
<reference evidence="3" key="1">
    <citation type="submission" date="2018-11" db="EMBL/GenBank/DDBJ databases">
        <title>Genomics analysis of Putative Virulence Factors on Adhesion and Cytotoxicity for Cronobacter spp.</title>
        <authorList>
            <person name="Cui J."/>
        </authorList>
    </citation>
    <scope>NUCLEOTIDE SEQUENCE</scope>
    <source>
        <strain evidence="3">SD69</strain>
    </source>
</reference>
<dbReference type="EMBL" id="RPBY01000001">
    <property type="protein sequence ID" value="NCH86752.1"/>
    <property type="molecule type" value="Genomic_DNA"/>
</dbReference>
<evidence type="ECO:0000256" key="2">
    <source>
        <dbReference type="SAM" id="Phobius"/>
    </source>
</evidence>
<gene>
    <name evidence="3" type="ORF">EHJ13_04675</name>
</gene>
<organism evidence="3 4">
    <name type="scientific">Cronobacter dublinensis</name>
    <dbReference type="NCBI Taxonomy" id="413497"/>
    <lineage>
        <taxon>Bacteria</taxon>
        <taxon>Pseudomonadati</taxon>
        <taxon>Pseudomonadota</taxon>
        <taxon>Gammaproteobacteria</taxon>
        <taxon>Enterobacterales</taxon>
        <taxon>Enterobacteriaceae</taxon>
        <taxon>Cronobacter</taxon>
    </lineage>
</organism>
<protein>
    <submittedName>
        <fullName evidence="3">Uncharacterized protein</fullName>
    </submittedName>
</protein>
<feature type="transmembrane region" description="Helical" evidence="2">
    <location>
        <begin position="27"/>
        <end position="51"/>
    </location>
</feature>
<evidence type="ECO:0000313" key="4">
    <source>
        <dbReference type="Proteomes" id="UP000778262"/>
    </source>
</evidence>
<dbReference type="AlphaFoldDB" id="A0A9Q4T4R2"/>